<dbReference type="GO" id="GO:0006633">
    <property type="term" value="P:fatty acid biosynthetic process"/>
    <property type="evidence" value="ECO:0007669"/>
    <property type="project" value="TreeGrafter"/>
</dbReference>
<evidence type="ECO:0000313" key="3">
    <source>
        <dbReference type="EMBL" id="ABQ27759.1"/>
    </source>
</evidence>
<dbReference type="PANTHER" id="PTHR11712">
    <property type="entry name" value="POLYKETIDE SYNTHASE-RELATED"/>
    <property type="match status" value="1"/>
</dbReference>
<evidence type="ECO:0000313" key="4">
    <source>
        <dbReference type="Proteomes" id="UP000006695"/>
    </source>
</evidence>
<dbReference type="EMBL" id="CP000698">
    <property type="protein sequence ID" value="ABQ27759.1"/>
    <property type="molecule type" value="Genomic_DNA"/>
</dbReference>
<dbReference type="RefSeq" id="WP_011940414.1">
    <property type="nucleotide sequence ID" value="NC_009483.1"/>
</dbReference>
<dbReference type="STRING" id="351605.Gura_3605"/>
<dbReference type="InterPro" id="IPR000794">
    <property type="entry name" value="Beta-ketoacyl_synthase"/>
</dbReference>
<accession>A5G7J1</accession>
<dbReference type="GO" id="GO:0004315">
    <property type="term" value="F:3-oxoacyl-[acyl-carrier-protein] synthase activity"/>
    <property type="evidence" value="ECO:0007669"/>
    <property type="project" value="TreeGrafter"/>
</dbReference>
<dbReference type="OrthoDB" id="5392135at2"/>
<dbReference type="Gene3D" id="3.40.47.10">
    <property type="match status" value="1"/>
</dbReference>
<dbReference type="InterPro" id="IPR014030">
    <property type="entry name" value="Ketoacyl_synth_N"/>
</dbReference>
<organism evidence="3 4">
    <name type="scientific">Geotalea uraniireducens (strain Rf4)</name>
    <name type="common">Geobacter uraniireducens</name>
    <dbReference type="NCBI Taxonomy" id="351605"/>
    <lineage>
        <taxon>Bacteria</taxon>
        <taxon>Pseudomonadati</taxon>
        <taxon>Thermodesulfobacteriota</taxon>
        <taxon>Desulfuromonadia</taxon>
        <taxon>Geobacterales</taxon>
        <taxon>Geobacteraceae</taxon>
        <taxon>Geotalea</taxon>
    </lineage>
</organism>
<gene>
    <name evidence="3" type="ordered locus">Gura_3605</name>
</gene>
<sequence>MSDIGNDIVLSGMAAISAAGVGLDSLREALSRGESLLKPVPADILGESGHLWGKADGFRAVDFIPPLKARKFDRCSQFAVVATGMALKDAGIEPATLDADRIGIVLGCGFGGIANSEEFLRGYFTAGAEGLTPMLFPNTVPNASASNASIEHGLKGPNVTFVQRFCSAESAFMMACRFLQEDRADIILTGGVDELTPAMLKGFAATGQLRRHGAGFGEGAGILVLERGSHARRRNAPARGRVGCVRTIGRLIPGHEGEGADRLLAGVTDASLVGLSGTAAAEKPLLDRLPAVTRLETAPLIGRSIAMGGLAMTALVLALQPGCNGLHLAASPEGPYYAIDFRGGDPVQP</sequence>
<dbReference type="InterPro" id="IPR016039">
    <property type="entry name" value="Thiolase-like"/>
</dbReference>
<reference evidence="3 4" key="1">
    <citation type="submission" date="2007-05" db="EMBL/GenBank/DDBJ databases">
        <title>Complete sequence of Geobacter uraniireducens Rf4.</title>
        <authorList>
            <consortium name="US DOE Joint Genome Institute"/>
            <person name="Copeland A."/>
            <person name="Lucas S."/>
            <person name="Lapidus A."/>
            <person name="Barry K."/>
            <person name="Detter J.C."/>
            <person name="Glavina del Rio T."/>
            <person name="Hammon N."/>
            <person name="Israni S."/>
            <person name="Dalin E."/>
            <person name="Tice H."/>
            <person name="Pitluck S."/>
            <person name="Chertkov O."/>
            <person name="Brettin T."/>
            <person name="Bruce D."/>
            <person name="Han C."/>
            <person name="Schmutz J."/>
            <person name="Larimer F."/>
            <person name="Land M."/>
            <person name="Hauser L."/>
            <person name="Kyrpides N."/>
            <person name="Mikhailova N."/>
            <person name="Shelobolina E."/>
            <person name="Aklujkar M."/>
            <person name="Lovley D."/>
            <person name="Richardson P."/>
        </authorList>
    </citation>
    <scope>NUCLEOTIDE SEQUENCE [LARGE SCALE GENOMIC DNA]</scope>
    <source>
        <strain evidence="3 4">Rf4</strain>
    </source>
</reference>
<dbReference type="Proteomes" id="UP000006695">
    <property type="component" value="Chromosome"/>
</dbReference>
<proteinExistence type="predicted"/>
<dbReference type="PANTHER" id="PTHR11712:SF321">
    <property type="entry name" value="3-OXOACYL-[ACYL-CARRIER-PROTEIN] SYNTHASE 2"/>
    <property type="match status" value="1"/>
</dbReference>
<dbReference type="GO" id="GO:0005829">
    <property type="term" value="C:cytosol"/>
    <property type="evidence" value="ECO:0007669"/>
    <property type="project" value="TreeGrafter"/>
</dbReference>
<dbReference type="SUPFAM" id="SSF53901">
    <property type="entry name" value="Thiolase-like"/>
    <property type="match status" value="2"/>
</dbReference>
<name>A5G7J1_GEOUR</name>
<feature type="domain" description="Beta-ketoacyl synthase-like N-terminal" evidence="2">
    <location>
        <begin position="6"/>
        <end position="231"/>
    </location>
</feature>
<dbReference type="HOGENOM" id="CLU_796345_0_0_7"/>
<evidence type="ECO:0000259" key="2">
    <source>
        <dbReference type="Pfam" id="PF00109"/>
    </source>
</evidence>
<dbReference type="KEGG" id="gur:Gura_3605"/>
<dbReference type="AlphaFoldDB" id="A5G7J1"/>
<evidence type="ECO:0000256" key="1">
    <source>
        <dbReference type="ARBA" id="ARBA00022679"/>
    </source>
</evidence>
<dbReference type="Pfam" id="PF00109">
    <property type="entry name" value="ketoacyl-synt"/>
    <property type="match status" value="1"/>
</dbReference>
<keyword evidence="4" id="KW-1185">Reference proteome</keyword>
<keyword evidence="1" id="KW-0808">Transferase</keyword>
<protein>
    <submittedName>
        <fullName evidence="3">Beta-ketoacyl synthase</fullName>
    </submittedName>
</protein>